<dbReference type="Proteomes" id="UP000190188">
    <property type="component" value="Unassembled WGS sequence"/>
</dbReference>
<organism evidence="2 3">
    <name type="scientific">Paenibacillus selenitireducens</name>
    <dbReference type="NCBI Taxonomy" id="1324314"/>
    <lineage>
        <taxon>Bacteria</taxon>
        <taxon>Bacillati</taxon>
        <taxon>Bacillota</taxon>
        <taxon>Bacilli</taxon>
        <taxon>Bacillales</taxon>
        <taxon>Paenibacillaceae</taxon>
        <taxon>Paenibacillus</taxon>
    </lineage>
</organism>
<dbReference type="STRING" id="1324314.BVG16_27280"/>
<dbReference type="Pfam" id="PF01243">
    <property type="entry name" value="PNPOx_N"/>
    <property type="match status" value="1"/>
</dbReference>
<dbReference type="InterPro" id="IPR011576">
    <property type="entry name" value="Pyridox_Oxase_N"/>
</dbReference>
<dbReference type="PANTHER" id="PTHR39336">
    <property type="entry name" value="PYRIDOXAMINE PHOSPHATE OXIDASE FAMILY PROTEIN (AFU_ORTHOLOGUE AFUA_6G11440)"/>
    <property type="match status" value="1"/>
</dbReference>
<evidence type="ECO:0000313" key="2">
    <source>
        <dbReference type="EMBL" id="OPA73785.1"/>
    </source>
</evidence>
<protein>
    <submittedName>
        <fullName evidence="2">Pyridoxamine 5'-phosphate oxidase</fullName>
    </submittedName>
</protein>
<evidence type="ECO:0000259" key="1">
    <source>
        <dbReference type="Pfam" id="PF01243"/>
    </source>
</evidence>
<gene>
    <name evidence="2" type="ORF">BVG16_27280</name>
</gene>
<sequence length="188" mass="21018">MGTSYDSLLPEHESFIHAQHMFFVGSAATKGHVNISPKGHDVFRILSPNKVAYLDLTGSGNETSAHLMETNRMTYMFMALQGKPLILRLYGDGRVVLPGSEEWSELAVHFNLYPGYRQIIVSEIHSVKTSCGFSVPLYSYEGDREVLMNWAINKGDEKLVAYRKEKNSVSMDGILTPIGEAFNQELGK</sequence>
<dbReference type="PANTHER" id="PTHR39336:SF1">
    <property type="entry name" value="PYRIDOXAMINE PHOSPHATE OXIDASE FAMILY PROTEIN (AFU_ORTHOLOGUE AFUA_6G11440)"/>
    <property type="match status" value="1"/>
</dbReference>
<accession>A0A1T2X1T5</accession>
<dbReference type="InterPro" id="IPR012349">
    <property type="entry name" value="Split_barrel_FMN-bd"/>
</dbReference>
<name>A0A1T2X1T5_9BACL</name>
<dbReference type="SUPFAM" id="SSF50475">
    <property type="entry name" value="FMN-binding split barrel"/>
    <property type="match status" value="1"/>
</dbReference>
<feature type="domain" description="Pyridoxamine 5'-phosphate oxidase N-terminal" evidence="1">
    <location>
        <begin position="9"/>
        <end position="128"/>
    </location>
</feature>
<dbReference type="Gene3D" id="2.30.110.10">
    <property type="entry name" value="Electron Transport, Fmn-binding Protein, Chain A"/>
    <property type="match status" value="1"/>
</dbReference>
<reference evidence="2 3" key="1">
    <citation type="submission" date="2017-01" db="EMBL/GenBank/DDBJ databases">
        <title>Genome analysis of Paenibacillus selenitrireducens ES3-24.</title>
        <authorList>
            <person name="Xu D."/>
            <person name="Yao R."/>
            <person name="Zheng S."/>
        </authorList>
    </citation>
    <scope>NUCLEOTIDE SEQUENCE [LARGE SCALE GENOMIC DNA]</scope>
    <source>
        <strain evidence="2 3">ES3-24</strain>
    </source>
</reference>
<keyword evidence="3" id="KW-1185">Reference proteome</keyword>
<dbReference type="EMBL" id="MSZX01000014">
    <property type="protein sequence ID" value="OPA73785.1"/>
    <property type="molecule type" value="Genomic_DNA"/>
</dbReference>
<dbReference type="RefSeq" id="WP_078502355.1">
    <property type="nucleotide sequence ID" value="NZ_MSZX01000014.1"/>
</dbReference>
<evidence type="ECO:0000313" key="3">
    <source>
        <dbReference type="Proteomes" id="UP000190188"/>
    </source>
</evidence>
<comment type="caution">
    <text evidence="2">The sequence shown here is derived from an EMBL/GenBank/DDBJ whole genome shotgun (WGS) entry which is preliminary data.</text>
</comment>
<dbReference type="AlphaFoldDB" id="A0A1T2X1T5"/>
<proteinExistence type="predicted"/>